<name>A0A1J4J784_9EUKA</name>
<reference evidence="2" key="1">
    <citation type="submission" date="2016-10" db="EMBL/GenBank/DDBJ databases">
        <authorList>
            <person name="Benchimol M."/>
            <person name="Almeida L.G."/>
            <person name="Vasconcelos A.T."/>
            <person name="Perreira-Neves A."/>
            <person name="Rosa I.A."/>
            <person name="Tasca T."/>
            <person name="Bogo M.R."/>
            <person name="de Souza W."/>
        </authorList>
    </citation>
    <scope>NUCLEOTIDE SEQUENCE [LARGE SCALE GENOMIC DNA]</scope>
    <source>
        <strain evidence="2">K</strain>
    </source>
</reference>
<dbReference type="GeneID" id="94830899"/>
<feature type="coiled-coil region" evidence="1">
    <location>
        <begin position="126"/>
        <end position="321"/>
    </location>
</feature>
<evidence type="ECO:0000313" key="2">
    <source>
        <dbReference type="EMBL" id="OHS93515.1"/>
    </source>
</evidence>
<feature type="coiled-coil region" evidence="1">
    <location>
        <begin position="15"/>
        <end position="93"/>
    </location>
</feature>
<dbReference type="AlphaFoldDB" id="A0A1J4J784"/>
<keyword evidence="3" id="KW-1185">Reference proteome</keyword>
<dbReference type="VEuPathDB" id="TrichDB:TRFO_11717"/>
<sequence>MTSAEGEESISIEEFQRVQNEVLRLKNENHSLAEQLKNVQNTGPSFLSSFFSSSESTEIEKVQQEEAELKKTLANVQEKNDALREQCRDANSSESTFNDQVNALEALFMTKKRELTRMEELNASTLTDLEEEVSLARELCESLENGRASLARDKEVIENSIVSLQAAKQSIDARTRDLEQLNQQLKSDLGVKTADGTESADLASQIEEAVYKLKALEREYQRSCITFDAQEEELKRVEQEKSKECAELDEQRAQQTAKVEEQLKSLRHELQSLKSRDKADETVEIDIDSLVTENEELQRRIDELEKKRLKLAEQVNDNQVDCFFLGQWVKKEQSSHTDADVVFKELIQKQCKAREELAKLKESVNNLNK</sequence>
<proteinExistence type="predicted"/>
<gene>
    <name evidence="2" type="ORF">TRFO_11717</name>
</gene>
<dbReference type="EMBL" id="MLAK01001393">
    <property type="protein sequence ID" value="OHS93515.1"/>
    <property type="molecule type" value="Genomic_DNA"/>
</dbReference>
<comment type="caution">
    <text evidence="2">The sequence shown here is derived from an EMBL/GenBank/DDBJ whole genome shotgun (WGS) entry which is preliminary data.</text>
</comment>
<dbReference type="RefSeq" id="XP_068346652.1">
    <property type="nucleotide sequence ID" value="XM_068496195.1"/>
</dbReference>
<protein>
    <submittedName>
        <fullName evidence="2">Uncharacterized protein</fullName>
    </submittedName>
</protein>
<keyword evidence="1" id="KW-0175">Coiled coil</keyword>
<evidence type="ECO:0000256" key="1">
    <source>
        <dbReference type="SAM" id="Coils"/>
    </source>
</evidence>
<dbReference type="OrthoDB" id="10264508at2759"/>
<evidence type="ECO:0000313" key="3">
    <source>
        <dbReference type="Proteomes" id="UP000179807"/>
    </source>
</evidence>
<organism evidence="2 3">
    <name type="scientific">Tritrichomonas foetus</name>
    <dbReference type="NCBI Taxonomy" id="1144522"/>
    <lineage>
        <taxon>Eukaryota</taxon>
        <taxon>Metamonada</taxon>
        <taxon>Parabasalia</taxon>
        <taxon>Tritrichomonadida</taxon>
        <taxon>Tritrichomonadidae</taxon>
        <taxon>Tritrichomonas</taxon>
    </lineage>
</organism>
<accession>A0A1J4J784</accession>
<dbReference type="Proteomes" id="UP000179807">
    <property type="component" value="Unassembled WGS sequence"/>
</dbReference>